<dbReference type="GO" id="GO:0005874">
    <property type="term" value="C:microtubule"/>
    <property type="evidence" value="ECO:0007669"/>
    <property type="project" value="UniProtKB-KW"/>
</dbReference>
<evidence type="ECO:0000256" key="6">
    <source>
        <dbReference type="SAM" id="Coils"/>
    </source>
</evidence>
<comment type="similarity">
    <text evidence="1">Belongs to the TRAFAC class myosin-kinesin ATPase superfamily. Kinesin family. KIN-7 subfamily.</text>
</comment>
<feature type="binding site" evidence="5">
    <location>
        <begin position="118"/>
        <end position="125"/>
    </location>
    <ligand>
        <name>ATP</name>
        <dbReference type="ChEBI" id="CHEBI:30616"/>
    </ligand>
</feature>
<reference evidence="9" key="1">
    <citation type="submission" date="2021-08" db="EMBL/GenBank/DDBJ databases">
        <title>WGS assembly of Ceratopteris richardii.</title>
        <authorList>
            <person name="Marchant D.B."/>
            <person name="Chen G."/>
            <person name="Jenkins J."/>
            <person name="Shu S."/>
            <person name="Leebens-Mack J."/>
            <person name="Grimwood J."/>
            <person name="Schmutz J."/>
            <person name="Soltis P."/>
            <person name="Soltis D."/>
            <person name="Chen Z.-H."/>
        </authorList>
    </citation>
    <scope>NUCLEOTIDE SEQUENCE</scope>
    <source>
        <strain evidence="9">Whitten #5841</strain>
        <tissue evidence="9">Leaf</tissue>
    </source>
</reference>
<dbReference type="OMA" id="MRMENEY"/>
<keyword evidence="4 5" id="KW-0505">Motor protein</keyword>
<keyword evidence="3" id="KW-0493">Microtubule</keyword>
<keyword evidence="6" id="KW-0175">Coiled coil</keyword>
<accession>A0A8T2QVI5</accession>
<dbReference type="InterPro" id="IPR027417">
    <property type="entry name" value="P-loop_NTPase"/>
</dbReference>
<organism evidence="9 10">
    <name type="scientific">Ceratopteris richardii</name>
    <name type="common">Triangle waterfern</name>
    <dbReference type="NCBI Taxonomy" id="49495"/>
    <lineage>
        <taxon>Eukaryota</taxon>
        <taxon>Viridiplantae</taxon>
        <taxon>Streptophyta</taxon>
        <taxon>Embryophyta</taxon>
        <taxon>Tracheophyta</taxon>
        <taxon>Polypodiopsida</taxon>
        <taxon>Polypodiidae</taxon>
        <taxon>Polypodiales</taxon>
        <taxon>Pteridineae</taxon>
        <taxon>Pteridaceae</taxon>
        <taxon>Parkerioideae</taxon>
        <taxon>Ceratopteris</taxon>
    </lineage>
</organism>
<dbReference type="SMART" id="SM00129">
    <property type="entry name" value="KISc"/>
    <property type="match status" value="1"/>
</dbReference>
<feature type="compositionally biased region" description="Basic and acidic residues" evidence="7">
    <location>
        <begin position="466"/>
        <end position="476"/>
    </location>
</feature>
<evidence type="ECO:0000313" key="9">
    <source>
        <dbReference type="EMBL" id="KAH7288049.1"/>
    </source>
</evidence>
<evidence type="ECO:0000256" key="3">
    <source>
        <dbReference type="ARBA" id="ARBA00022701"/>
    </source>
</evidence>
<dbReference type="InterPro" id="IPR027640">
    <property type="entry name" value="Kinesin-like_fam"/>
</dbReference>
<feature type="domain" description="Kinesin motor" evidence="8">
    <location>
        <begin position="32"/>
        <end position="360"/>
    </location>
</feature>
<dbReference type="InterPro" id="IPR001752">
    <property type="entry name" value="Kinesin_motor_dom"/>
</dbReference>
<keyword evidence="5" id="KW-0547">Nucleotide-binding</keyword>
<dbReference type="SUPFAM" id="SSF52540">
    <property type="entry name" value="P-loop containing nucleoside triphosphate hydrolases"/>
    <property type="match status" value="1"/>
</dbReference>
<dbReference type="GO" id="GO:0005524">
    <property type="term" value="F:ATP binding"/>
    <property type="evidence" value="ECO:0007669"/>
    <property type="project" value="UniProtKB-UniRule"/>
</dbReference>
<name>A0A8T2QVI5_CERRI</name>
<dbReference type="Pfam" id="PF11995">
    <property type="entry name" value="DUF3490"/>
    <property type="match status" value="1"/>
</dbReference>
<evidence type="ECO:0000256" key="7">
    <source>
        <dbReference type="SAM" id="MobiDB-lite"/>
    </source>
</evidence>
<feature type="region of interest" description="Disordered" evidence="7">
    <location>
        <begin position="466"/>
        <end position="500"/>
    </location>
</feature>
<dbReference type="AlphaFoldDB" id="A0A8T2QVI5"/>
<dbReference type="OrthoDB" id="3176171at2759"/>
<gene>
    <name evidence="9" type="ORF">KP509_31G009400</name>
</gene>
<keyword evidence="5" id="KW-0067">ATP-binding</keyword>
<sequence>MSVISLPDCLERGGGVPVEVEPRWRSKATEEKIFVTVRIRPLNAKELSKREFSVWECTDDKTVSYTYNSSERAPFPQSYCFDKVFGPEIATKDVYENGAKDVALSALSGKNATIFAYGQTSSGKTYTMNGITESATDDIFAHIKQHDDSVFVIKFSALEIYNEVASDLLNPESGPLRLMDDPERGTIILRLVEKVVEDKNHLRSLLDLCESHRQVGETALNDISSRSHQIIRLSIESSPRLMSDETPVKSLVAVLNFVDLAGSERASLSHSDGIRLKEGCYINRSLLTLSTVIRKLSVQDELNRGRVGHVPYRDSKLTRILQSSLGGNARTAIICTMSSSNRHVEQTRNTLFFALCAKEVTNRAQVNMVISDKELIKQLKREVALLEAKLRLSTFSLQSSSEAQLLEKDLQIQKMQEEMRLALQQRDLAQAQLNDVLKKVEVEQTRTLVLSKINAADSMLSSDRHTYISHSSDDSSNRGPNSFRYYENETKPQSLNDSARQPPEIVKMEIPEKQGTTASTVLLQEILKLEQVQKELAQDANRALEAVKKEVECLRLAQSGSNEEAAESVAELQTEISEIYGTQITGTLETDYTITKDLIVEESKKIISPNDQVHGRLENDKTRNGEFEDNNADLEKMLLNMHISMKELGLPMTTATDVPLSRLHINPNSIDSQRSSLDSNFQATELYLEGGLVFDVNTPPQAEENLRSVHAYVIELKEKLGKLEYQKQLLASRVLELEKNENLEEEPVLNLNISSSPDLWASEFSMKRKQIFELWHLCHVSLFHRTQFYLLFHGDPTDSIYIEVELRRLLWLKNNHQNATSRTIGLGRDEQIIANPASSMRILKRERQSLVKYMKIGLTVSEREKIYKQWDVPLDMKQRRVKVAYSIWTDPYNEEHIKMSASLVSKLVGLWNRHGPASKEMFQLSFSPPSNKKTWSGWNSVSNRLSFRK</sequence>
<dbReference type="Proteomes" id="UP000825935">
    <property type="component" value="Chromosome 31"/>
</dbReference>
<dbReference type="PANTHER" id="PTHR47968">
    <property type="entry name" value="CENTROMERE PROTEIN E"/>
    <property type="match status" value="1"/>
</dbReference>
<dbReference type="GO" id="GO:0003777">
    <property type="term" value="F:microtubule motor activity"/>
    <property type="evidence" value="ECO:0007669"/>
    <property type="project" value="InterPro"/>
</dbReference>
<dbReference type="PROSITE" id="PS50067">
    <property type="entry name" value="KINESIN_MOTOR_2"/>
    <property type="match status" value="1"/>
</dbReference>
<dbReference type="EMBL" id="CM035436">
    <property type="protein sequence ID" value="KAH7288050.1"/>
    <property type="molecule type" value="Genomic_DNA"/>
</dbReference>
<dbReference type="CDD" id="cd01374">
    <property type="entry name" value="KISc_CENP_E"/>
    <property type="match status" value="1"/>
</dbReference>
<dbReference type="GO" id="GO:0007018">
    <property type="term" value="P:microtubule-based movement"/>
    <property type="evidence" value="ECO:0007669"/>
    <property type="project" value="InterPro"/>
</dbReference>
<keyword evidence="2" id="KW-0934">Plastid</keyword>
<evidence type="ECO:0000256" key="1">
    <source>
        <dbReference type="ARBA" id="ARBA00007310"/>
    </source>
</evidence>
<protein>
    <recommendedName>
        <fullName evidence="8">Kinesin motor domain-containing protein</fullName>
    </recommendedName>
</protein>
<comment type="caution">
    <text evidence="9">The sequence shown here is derived from an EMBL/GenBank/DDBJ whole genome shotgun (WGS) entry which is preliminary data.</text>
</comment>
<evidence type="ECO:0000313" key="10">
    <source>
        <dbReference type="Proteomes" id="UP000825935"/>
    </source>
</evidence>
<dbReference type="PRINTS" id="PR00380">
    <property type="entry name" value="KINESINHEAVY"/>
</dbReference>
<dbReference type="InterPro" id="IPR021881">
    <property type="entry name" value="NACK_C"/>
</dbReference>
<feature type="coiled-coil region" evidence="6">
    <location>
        <begin position="369"/>
        <end position="434"/>
    </location>
</feature>
<keyword evidence="10" id="KW-1185">Reference proteome</keyword>
<evidence type="ECO:0000256" key="4">
    <source>
        <dbReference type="ARBA" id="ARBA00023175"/>
    </source>
</evidence>
<dbReference type="Pfam" id="PF00225">
    <property type="entry name" value="Kinesin"/>
    <property type="match status" value="1"/>
</dbReference>
<evidence type="ECO:0000259" key="8">
    <source>
        <dbReference type="PROSITE" id="PS50067"/>
    </source>
</evidence>
<dbReference type="InterPro" id="IPR036961">
    <property type="entry name" value="Kinesin_motor_dom_sf"/>
</dbReference>
<evidence type="ECO:0000256" key="2">
    <source>
        <dbReference type="ARBA" id="ARBA00022528"/>
    </source>
</evidence>
<dbReference type="PANTHER" id="PTHR47968:SF23">
    <property type="entry name" value="KINESIN-LIKE PROTEIN KIN-7A"/>
    <property type="match status" value="1"/>
</dbReference>
<dbReference type="EMBL" id="CM035436">
    <property type="protein sequence ID" value="KAH7288049.1"/>
    <property type="molecule type" value="Genomic_DNA"/>
</dbReference>
<evidence type="ECO:0000256" key="5">
    <source>
        <dbReference type="PROSITE-ProRule" id="PRU00283"/>
    </source>
</evidence>
<proteinExistence type="inferred from homology"/>
<dbReference type="GO" id="GO:0008017">
    <property type="term" value="F:microtubule binding"/>
    <property type="evidence" value="ECO:0007669"/>
    <property type="project" value="InterPro"/>
</dbReference>
<dbReference type="Gene3D" id="3.40.850.10">
    <property type="entry name" value="Kinesin motor domain"/>
    <property type="match status" value="1"/>
</dbReference>
<keyword evidence="2" id="KW-0150">Chloroplast</keyword>
<feature type="coiled-coil region" evidence="6">
    <location>
        <begin position="529"/>
        <end position="557"/>
    </location>
</feature>